<comment type="caution">
    <text evidence="15">The sequence shown here is derived from an EMBL/GenBank/DDBJ whole genome shotgun (WGS) entry which is preliminary data.</text>
</comment>
<keyword evidence="5 11" id="KW-0479">Metal-binding</keyword>
<feature type="binding site" evidence="11">
    <location>
        <position position="42"/>
    </location>
    <ligand>
        <name>Mg(2+)</name>
        <dbReference type="ChEBI" id="CHEBI:18420"/>
    </ligand>
</feature>
<feature type="binding site" evidence="11">
    <location>
        <position position="165"/>
    </location>
    <ligand>
        <name>CTP</name>
        <dbReference type="ChEBI" id="CHEBI:37563"/>
    </ligand>
</feature>
<dbReference type="InterPro" id="IPR032828">
    <property type="entry name" value="PolyA_RNA-bd"/>
</dbReference>
<keyword evidence="3 11" id="KW-0819">tRNA processing</keyword>
<feature type="domain" description="Poly A polymerase head" evidence="12">
    <location>
        <begin position="24"/>
        <end position="143"/>
    </location>
</feature>
<dbReference type="SUPFAM" id="SSF81301">
    <property type="entry name" value="Nucleotidyltransferase"/>
    <property type="match status" value="1"/>
</dbReference>
<keyword evidence="9 11" id="KW-0460">Magnesium</keyword>
<dbReference type="GO" id="GO:0016787">
    <property type="term" value="F:hydrolase activity"/>
    <property type="evidence" value="ECO:0007669"/>
    <property type="project" value="UniProtKB-KW"/>
</dbReference>
<dbReference type="InterPro" id="IPR002646">
    <property type="entry name" value="PolA_pol_head_dom"/>
</dbReference>
<feature type="binding site" evidence="11">
    <location>
        <position position="29"/>
    </location>
    <ligand>
        <name>ATP</name>
        <dbReference type="ChEBI" id="CHEBI:30616"/>
    </ligand>
</feature>
<dbReference type="EC" id="2.7.7.72" evidence="11"/>
<dbReference type="Gene3D" id="3.30.460.10">
    <property type="entry name" value="Beta Polymerase, domain 2"/>
    <property type="match status" value="1"/>
</dbReference>
<comment type="miscellaneous">
    <text evidence="11">A single active site specifically recognizes both ATP and CTP and is responsible for their addition.</text>
</comment>
<accession>A0ABS2PZ72</accession>
<dbReference type="NCBIfam" id="NF009814">
    <property type="entry name" value="PRK13299.1"/>
    <property type="match status" value="1"/>
</dbReference>
<keyword evidence="10 11" id="KW-0694">RNA-binding</keyword>
<feature type="binding site" evidence="11">
    <location>
        <position position="165"/>
    </location>
    <ligand>
        <name>ATP</name>
        <dbReference type="ChEBI" id="CHEBI:30616"/>
    </ligand>
</feature>
<feature type="binding site" evidence="11">
    <location>
        <position position="32"/>
    </location>
    <ligand>
        <name>CTP</name>
        <dbReference type="ChEBI" id="CHEBI:37563"/>
    </ligand>
</feature>
<keyword evidence="7 11" id="KW-0692">RNA repair</keyword>
<dbReference type="InterPro" id="IPR023068">
    <property type="entry name" value="CCA-adding_enz_firmicutes"/>
</dbReference>
<feature type="binding site" evidence="11">
    <location>
        <position position="32"/>
    </location>
    <ligand>
        <name>ATP</name>
        <dbReference type="ChEBI" id="CHEBI:30616"/>
    </ligand>
</feature>
<feature type="binding site" evidence="11">
    <location>
        <position position="159"/>
    </location>
    <ligand>
        <name>ATP</name>
        <dbReference type="ChEBI" id="CHEBI:30616"/>
    </ligand>
</feature>
<evidence type="ECO:0000256" key="6">
    <source>
        <dbReference type="ARBA" id="ARBA00022741"/>
    </source>
</evidence>
<evidence type="ECO:0000256" key="3">
    <source>
        <dbReference type="ARBA" id="ARBA00022694"/>
    </source>
</evidence>
<protein>
    <recommendedName>
        <fullName evidence="11">CCA-adding enzyme</fullName>
        <ecNumber evidence="11">2.7.7.72</ecNumber>
    </recommendedName>
    <alternativeName>
        <fullName evidence="11">CCA tRNA nucleotidyltransferase</fullName>
    </alternativeName>
    <alternativeName>
        <fullName evidence="11">tRNA CCA-pyrophosphorylase</fullName>
    </alternativeName>
    <alternativeName>
        <fullName evidence="11">tRNA adenylyl-/cytidylyl- transferase</fullName>
    </alternativeName>
    <alternativeName>
        <fullName evidence="11">tRNA nucleotidyltransferase</fullName>
    </alternativeName>
    <alternativeName>
        <fullName evidence="11">tRNA-NT</fullName>
    </alternativeName>
</protein>
<dbReference type="EMBL" id="JAFBER010000007">
    <property type="protein sequence ID" value="MBM7645266.1"/>
    <property type="molecule type" value="Genomic_DNA"/>
</dbReference>
<evidence type="ECO:0000256" key="10">
    <source>
        <dbReference type="ARBA" id="ARBA00022884"/>
    </source>
</evidence>
<name>A0ABS2PZ72_9BACL</name>
<comment type="function">
    <text evidence="11">Catalyzes the addition and repair of the essential 3'-terminal CCA sequence in tRNAs without using a nucleic acid template. Adds these three nucleotides in the order of C, C, and A to the tRNA nucleotide-73, using CTP and ATP as substrates and producing inorganic pyrophosphate. tRNA 3'-terminal CCA addition is required both for tRNA processing and repair. Also involved in tRNA surveillance by mediating tandem CCA addition to generate a CCACCA at the 3' terminus of unstable tRNAs. While stable tRNAs receive only 3'-terminal CCA, unstable tRNAs are marked with CCACCA and rapidly degraded.</text>
</comment>
<organism evidence="15 16">
    <name type="scientific">Scopulibacillus daqui</name>
    <dbReference type="NCBI Taxonomy" id="1469162"/>
    <lineage>
        <taxon>Bacteria</taxon>
        <taxon>Bacillati</taxon>
        <taxon>Bacillota</taxon>
        <taxon>Bacilli</taxon>
        <taxon>Bacillales</taxon>
        <taxon>Sporolactobacillaceae</taxon>
        <taxon>Scopulibacillus</taxon>
    </lineage>
</organism>
<evidence type="ECO:0000256" key="9">
    <source>
        <dbReference type="ARBA" id="ARBA00022842"/>
    </source>
</evidence>
<dbReference type="SUPFAM" id="SSF81891">
    <property type="entry name" value="Poly A polymerase C-terminal region-like"/>
    <property type="match status" value="1"/>
</dbReference>
<feature type="domain" description="CCA-adding enzyme C-terminal" evidence="14">
    <location>
        <begin position="247"/>
        <end position="393"/>
    </location>
</feature>
<keyword evidence="8 11" id="KW-0067">ATP-binding</keyword>
<evidence type="ECO:0000313" key="16">
    <source>
        <dbReference type="Proteomes" id="UP000808914"/>
    </source>
</evidence>
<feature type="binding site" evidence="11">
    <location>
        <position position="44"/>
    </location>
    <ligand>
        <name>Mg(2+)</name>
        <dbReference type="ChEBI" id="CHEBI:18420"/>
    </ligand>
</feature>
<dbReference type="Proteomes" id="UP000808914">
    <property type="component" value="Unassembled WGS sequence"/>
</dbReference>
<evidence type="ECO:0000259" key="13">
    <source>
        <dbReference type="Pfam" id="PF12627"/>
    </source>
</evidence>
<feature type="domain" description="tRNA nucleotidyltransferase/poly(A) polymerase RNA and SrmB- binding" evidence="13">
    <location>
        <begin position="178"/>
        <end position="230"/>
    </location>
</feature>
<dbReference type="PANTHER" id="PTHR46173:SF1">
    <property type="entry name" value="CCA TRNA NUCLEOTIDYLTRANSFERASE 1, MITOCHONDRIAL"/>
    <property type="match status" value="1"/>
</dbReference>
<feature type="binding site" evidence="11">
    <location>
        <position position="156"/>
    </location>
    <ligand>
        <name>ATP</name>
        <dbReference type="ChEBI" id="CHEBI:30616"/>
    </ligand>
</feature>
<comment type="cofactor">
    <cofactor evidence="1 11">
        <name>Mg(2+)</name>
        <dbReference type="ChEBI" id="CHEBI:18420"/>
    </cofactor>
</comment>
<comment type="catalytic activity">
    <reaction evidence="11">
        <text>a tRNA precursor + 2 CTP + ATP = a tRNA with a 3' CCA end + 3 diphosphate</text>
        <dbReference type="Rhea" id="RHEA:14433"/>
        <dbReference type="Rhea" id="RHEA-COMP:10465"/>
        <dbReference type="Rhea" id="RHEA-COMP:10468"/>
        <dbReference type="ChEBI" id="CHEBI:30616"/>
        <dbReference type="ChEBI" id="CHEBI:33019"/>
        <dbReference type="ChEBI" id="CHEBI:37563"/>
        <dbReference type="ChEBI" id="CHEBI:74896"/>
        <dbReference type="ChEBI" id="CHEBI:83071"/>
        <dbReference type="EC" id="2.7.7.72"/>
    </reaction>
</comment>
<keyword evidence="4 11" id="KW-0548">Nucleotidyltransferase</keyword>
<keyword evidence="15" id="KW-0378">Hydrolase</keyword>
<feature type="binding site" evidence="11">
    <location>
        <position position="113"/>
    </location>
    <ligand>
        <name>ATP</name>
        <dbReference type="ChEBI" id="CHEBI:30616"/>
    </ligand>
</feature>
<feature type="binding site" evidence="11">
    <location>
        <position position="29"/>
    </location>
    <ligand>
        <name>CTP</name>
        <dbReference type="ChEBI" id="CHEBI:37563"/>
    </ligand>
</feature>
<evidence type="ECO:0000256" key="2">
    <source>
        <dbReference type="ARBA" id="ARBA00022679"/>
    </source>
</evidence>
<dbReference type="InterPro" id="IPR050264">
    <property type="entry name" value="Bact_CCA-adding_enz_type3_sf"/>
</dbReference>
<evidence type="ECO:0000256" key="8">
    <source>
        <dbReference type="ARBA" id="ARBA00022840"/>
    </source>
</evidence>
<dbReference type="Pfam" id="PF13735">
    <property type="entry name" value="tRNA_NucTran2_2"/>
    <property type="match status" value="1"/>
</dbReference>
<keyword evidence="6 11" id="KW-0547">Nucleotide-binding</keyword>
<evidence type="ECO:0000256" key="1">
    <source>
        <dbReference type="ARBA" id="ARBA00001946"/>
    </source>
</evidence>
<dbReference type="PANTHER" id="PTHR46173">
    <property type="entry name" value="CCA TRNA NUCLEOTIDYLTRANSFERASE 1, MITOCHONDRIAL"/>
    <property type="match status" value="1"/>
</dbReference>
<dbReference type="Gene3D" id="1.20.58.560">
    <property type="match status" value="1"/>
</dbReference>
<dbReference type="Pfam" id="PF01743">
    <property type="entry name" value="PolyA_pol"/>
    <property type="match status" value="1"/>
</dbReference>
<dbReference type="InterPro" id="IPR032810">
    <property type="entry name" value="CCA-adding_enz_C"/>
</dbReference>
<proteinExistence type="inferred from homology"/>
<comment type="subunit">
    <text evidence="11">Homodimer.</text>
</comment>
<dbReference type="HAMAP" id="MF_01263">
    <property type="entry name" value="CCA_bact_type3"/>
    <property type="match status" value="1"/>
</dbReference>
<dbReference type="CDD" id="cd05398">
    <property type="entry name" value="NT_ClassII-CCAase"/>
    <property type="match status" value="1"/>
</dbReference>
<feature type="binding site" evidence="11">
    <location>
        <position position="113"/>
    </location>
    <ligand>
        <name>CTP</name>
        <dbReference type="ChEBI" id="CHEBI:37563"/>
    </ligand>
</feature>
<gene>
    <name evidence="11" type="primary">cca</name>
    <name evidence="15" type="ORF">JOD45_001477</name>
</gene>
<dbReference type="InterPro" id="IPR043519">
    <property type="entry name" value="NT_sf"/>
</dbReference>
<keyword evidence="16" id="KW-1185">Reference proteome</keyword>
<feature type="binding site" evidence="11">
    <location>
        <position position="159"/>
    </location>
    <ligand>
        <name>CTP</name>
        <dbReference type="ChEBI" id="CHEBI:37563"/>
    </ligand>
</feature>
<evidence type="ECO:0000259" key="12">
    <source>
        <dbReference type="Pfam" id="PF01743"/>
    </source>
</evidence>
<reference evidence="15 16" key="1">
    <citation type="submission" date="2021-01" db="EMBL/GenBank/DDBJ databases">
        <title>Genomic Encyclopedia of Type Strains, Phase IV (KMG-IV): sequencing the most valuable type-strain genomes for metagenomic binning, comparative biology and taxonomic classification.</title>
        <authorList>
            <person name="Goeker M."/>
        </authorList>
    </citation>
    <scope>NUCLEOTIDE SEQUENCE [LARGE SCALE GENOMIC DNA]</scope>
    <source>
        <strain evidence="15 16">DSM 28236</strain>
    </source>
</reference>
<evidence type="ECO:0000259" key="14">
    <source>
        <dbReference type="Pfam" id="PF13735"/>
    </source>
</evidence>
<dbReference type="GO" id="GO:0004810">
    <property type="term" value="F:CCA tRNA nucleotidyltransferase activity"/>
    <property type="evidence" value="ECO:0007669"/>
    <property type="project" value="UniProtKB-EC"/>
</dbReference>
<dbReference type="Gene3D" id="1.10.246.80">
    <property type="match status" value="1"/>
</dbReference>
<comment type="similarity">
    <text evidence="11">Belongs to the tRNA nucleotidyltransferase/poly(A) polymerase family. Bacterial CCA-adding enzyme type 3 subfamily.</text>
</comment>
<dbReference type="Pfam" id="PF12627">
    <property type="entry name" value="PolyA_pol_RNAbd"/>
    <property type="match status" value="1"/>
</dbReference>
<dbReference type="Gene3D" id="1.10.110.30">
    <property type="match status" value="1"/>
</dbReference>
<feature type="binding site" evidence="11">
    <location>
        <position position="162"/>
    </location>
    <ligand>
        <name>CTP</name>
        <dbReference type="ChEBI" id="CHEBI:37563"/>
    </ligand>
</feature>
<dbReference type="RefSeq" id="WP_205003191.1">
    <property type="nucleotide sequence ID" value="NZ_JAFBER010000007.1"/>
</dbReference>
<sequence length="397" mass="46272">MLNKAPFKTAYKVLNKLHQHGFDAYIVGGAVRDYILNRPVHDIDITTSARPDQVQALFSKTIPVGIEHGTVIVREEGANFEVTTFRSESGYADYRHPEQVYFETSITEDLKRRDFTMNAIALSIDGGIIDPYNGQHDLKENRLMTVGDPEVRFKEDPLRMLRGLRFMSQLGLDMPLALENTCRELAPLLKNISVERIYQEFTKLLKGKNLQKAFHILLNNDIHQYLPCLKDKQSECRQFSALSLEKLLSDEERWCALMIQLDINDIAGFCRAWKMSKKQKNWLLKHTAIYRQQKQHEWTRESLYRSGLSSALSVERLKKAFRDQTGQTEADIINLWDKMPIHDRKHLHINGKDLSRWLQRKPGPWIEQLLSKIEGEVLCGRLQNDYEEIKRWVMSFV</sequence>
<feature type="binding site" evidence="11">
    <location>
        <position position="156"/>
    </location>
    <ligand>
        <name>CTP</name>
        <dbReference type="ChEBI" id="CHEBI:37563"/>
    </ligand>
</feature>
<keyword evidence="2 11" id="KW-0808">Transferase</keyword>
<evidence type="ECO:0000313" key="15">
    <source>
        <dbReference type="EMBL" id="MBM7645266.1"/>
    </source>
</evidence>
<evidence type="ECO:0000256" key="4">
    <source>
        <dbReference type="ARBA" id="ARBA00022695"/>
    </source>
</evidence>
<evidence type="ECO:0000256" key="5">
    <source>
        <dbReference type="ARBA" id="ARBA00022723"/>
    </source>
</evidence>
<evidence type="ECO:0000256" key="11">
    <source>
        <dbReference type="HAMAP-Rule" id="MF_01263"/>
    </source>
</evidence>
<evidence type="ECO:0000256" key="7">
    <source>
        <dbReference type="ARBA" id="ARBA00022800"/>
    </source>
</evidence>
<feature type="binding site" evidence="11">
    <location>
        <position position="162"/>
    </location>
    <ligand>
        <name>ATP</name>
        <dbReference type="ChEBI" id="CHEBI:30616"/>
    </ligand>
</feature>
<comment type="catalytic activity">
    <reaction evidence="11">
        <text>a tRNA with a 3' CCA end + 2 CTP + ATP = a tRNA with a 3' CCACCA end + 3 diphosphate</text>
        <dbReference type="Rhea" id="RHEA:76235"/>
        <dbReference type="Rhea" id="RHEA-COMP:10468"/>
        <dbReference type="Rhea" id="RHEA-COMP:18655"/>
        <dbReference type="ChEBI" id="CHEBI:30616"/>
        <dbReference type="ChEBI" id="CHEBI:33019"/>
        <dbReference type="ChEBI" id="CHEBI:37563"/>
        <dbReference type="ChEBI" id="CHEBI:83071"/>
        <dbReference type="ChEBI" id="CHEBI:195187"/>
    </reaction>
</comment>